<dbReference type="AlphaFoldDB" id="A0AAW9RI32"/>
<comment type="similarity">
    <text evidence="2">Belongs to the anaerobic coproporphyrinogen-III oxidase family. HemW subfamily.</text>
</comment>
<evidence type="ECO:0000256" key="3">
    <source>
        <dbReference type="ARBA" id="ARBA00017228"/>
    </source>
</evidence>
<evidence type="ECO:0000256" key="6">
    <source>
        <dbReference type="ARBA" id="ARBA00022723"/>
    </source>
</evidence>
<evidence type="ECO:0000313" key="13">
    <source>
        <dbReference type="Proteomes" id="UP001359886"/>
    </source>
</evidence>
<name>A0AAW9RI32_9GAMM</name>
<dbReference type="PROSITE" id="PS51918">
    <property type="entry name" value="RADICAL_SAM"/>
    <property type="match status" value="1"/>
</dbReference>
<dbReference type="GO" id="GO:0051539">
    <property type="term" value="F:4 iron, 4 sulfur cluster binding"/>
    <property type="evidence" value="ECO:0007669"/>
    <property type="project" value="UniProtKB-UniRule"/>
</dbReference>
<dbReference type="GO" id="GO:0006779">
    <property type="term" value="P:porphyrin-containing compound biosynthetic process"/>
    <property type="evidence" value="ECO:0007669"/>
    <property type="project" value="InterPro"/>
</dbReference>
<dbReference type="InterPro" id="IPR010723">
    <property type="entry name" value="HemN_C"/>
</dbReference>
<dbReference type="InterPro" id="IPR006638">
    <property type="entry name" value="Elp3/MiaA/NifB-like_rSAM"/>
</dbReference>
<dbReference type="Pfam" id="PF06969">
    <property type="entry name" value="HemN_C"/>
    <property type="match status" value="1"/>
</dbReference>
<feature type="domain" description="Radical SAM core" evidence="11">
    <location>
        <begin position="10"/>
        <end position="243"/>
    </location>
</feature>
<dbReference type="GO" id="GO:0004109">
    <property type="term" value="F:coproporphyrinogen oxidase activity"/>
    <property type="evidence" value="ECO:0007669"/>
    <property type="project" value="InterPro"/>
</dbReference>
<comment type="subcellular location">
    <subcellularLocation>
        <location evidence="10">Cytoplasm</location>
    </subcellularLocation>
</comment>
<gene>
    <name evidence="12" type="primary">hemW</name>
    <name evidence="12" type="ORF">V3330_17600</name>
</gene>
<evidence type="ECO:0000313" key="12">
    <source>
        <dbReference type="EMBL" id="MEJ8569446.1"/>
    </source>
</evidence>
<dbReference type="EMBL" id="JAZHOG010000014">
    <property type="protein sequence ID" value="MEJ8569446.1"/>
    <property type="molecule type" value="Genomic_DNA"/>
</dbReference>
<dbReference type="SUPFAM" id="SSF102114">
    <property type="entry name" value="Radical SAM enzymes"/>
    <property type="match status" value="1"/>
</dbReference>
<dbReference type="InterPro" id="IPR004559">
    <property type="entry name" value="HemW-like"/>
</dbReference>
<dbReference type="Gene3D" id="3.20.20.70">
    <property type="entry name" value="Aldolase class I"/>
    <property type="match status" value="1"/>
</dbReference>
<dbReference type="PANTHER" id="PTHR13932">
    <property type="entry name" value="COPROPORPHYRINIGEN III OXIDASE"/>
    <property type="match status" value="1"/>
</dbReference>
<keyword evidence="13" id="KW-1185">Reference proteome</keyword>
<dbReference type="InterPro" id="IPR034505">
    <property type="entry name" value="Coproporphyrinogen-III_oxidase"/>
</dbReference>
<evidence type="ECO:0000256" key="1">
    <source>
        <dbReference type="ARBA" id="ARBA00001966"/>
    </source>
</evidence>
<keyword evidence="9 10" id="KW-0143">Chaperone</keyword>
<sequence length="395" mass="43256">MNPNSEFSAELALPPLSVYVHLPWCVRKCPYCDFNSHEARGDIPDDRYVAALLADLENDLPRVWGRPVHSVFFGGGTPSLFSAAAIGRIIDGLRSRLNLVPGAEITLEANPGTVEHDCFEAYRDAGINRVSLGAQSFDDEALRRIGRIHGASEIDRAVESLHRAGLANFNLDLMFGLPGQTVAAAVEDVDRALAHDPAHVSHYQLTLEPNTAFHARPPRLPGESACWAMQEQAADRLQAAGFGQYEISAWARSGAECRHNLNYWRYGDYLGIGAGAHGKVTLPAEGVVMRGSKQRHPRAYLEALDTGRWLAETRAVPAAERVFEFFLNQLRLRDGVRATDFGPRTGLPWSAAEEAVEAAIGKGLLEWSGQRLIPTGTGWRFVNETQALFLPGDPA</sequence>
<dbReference type="SFLD" id="SFLDF00288">
    <property type="entry name" value="HemN-like__clustered_with_nucl"/>
    <property type="match status" value="1"/>
</dbReference>
<organism evidence="12 13">
    <name type="scientific">Elongatibacter sediminis</name>
    <dbReference type="NCBI Taxonomy" id="3119006"/>
    <lineage>
        <taxon>Bacteria</taxon>
        <taxon>Pseudomonadati</taxon>
        <taxon>Pseudomonadota</taxon>
        <taxon>Gammaproteobacteria</taxon>
        <taxon>Chromatiales</taxon>
        <taxon>Wenzhouxiangellaceae</taxon>
        <taxon>Elongatibacter</taxon>
    </lineage>
</organism>
<evidence type="ECO:0000256" key="9">
    <source>
        <dbReference type="ARBA" id="ARBA00023186"/>
    </source>
</evidence>
<dbReference type="Proteomes" id="UP001359886">
    <property type="component" value="Unassembled WGS sequence"/>
</dbReference>
<proteinExistence type="inferred from homology"/>
<reference evidence="12 13" key="1">
    <citation type="submission" date="2024-02" db="EMBL/GenBank/DDBJ databases">
        <title>A novel Wenzhouxiangellaceae bacterium, isolated from coastal sediments.</title>
        <authorList>
            <person name="Du Z.-J."/>
            <person name="Ye Y.-Q."/>
            <person name="Zhang X.-Y."/>
        </authorList>
    </citation>
    <scope>NUCLEOTIDE SEQUENCE [LARGE SCALE GENOMIC DNA]</scope>
    <source>
        <strain evidence="12 13">CH-27</strain>
    </source>
</reference>
<dbReference type="RefSeq" id="WP_354696771.1">
    <property type="nucleotide sequence ID" value="NZ_JAZHOG010000014.1"/>
</dbReference>
<dbReference type="InterPro" id="IPR058240">
    <property type="entry name" value="rSAM_sf"/>
</dbReference>
<dbReference type="SMART" id="SM00729">
    <property type="entry name" value="Elp3"/>
    <property type="match status" value="1"/>
</dbReference>
<dbReference type="SFLD" id="SFLDG01082">
    <property type="entry name" value="B12-binding_domain_containing"/>
    <property type="match status" value="1"/>
</dbReference>
<dbReference type="SFLD" id="SFLDG01065">
    <property type="entry name" value="anaerobic_coproporphyrinogen-I"/>
    <property type="match status" value="1"/>
</dbReference>
<keyword evidence="6 10" id="KW-0479">Metal-binding</keyword>
<evidence type="ECO:0000256" key="8">
    <source>
        <dbReference type="ARBA" id="ARBA00023014"/>
    </source>
</evidence>
<dbReference type="CDD" id="cd01335">
    <property type="entry name" value="Radical_SAM"/>
    <property type="match status" value="1"/>
</dbReference>
<keyword evidence="8 10" id="KW-0411">Iron-sulfur</keyword>
<accession>A0AAW9RI32</accession>
<dbReference type="GO" id="GO:0005737">
    <property type="term" value="C:cytoplasm"/>
    <property type="evidence" value="ECO:0007669"/>
    <property type="project" value="UniProtKB-SubCell"/>
</dbReference>
<evidence type="ECO:0000256" key="2">
    <source>
        <dbReference type="ARBA" id="ARBA00006100"/>
    </source>
</evidence>
<dbReference type="SFLD" id="SFLDS00029">
    <property type="entry name" value="Radical_SAM"/>
    <property type="match status" value="1"/>
</dbReference>
<keyword evidence="5 10" id="KW-0949">S-adenosyl-L-methionine</keyword>
<protein>
    <recommendedName>
        <fullName evidence="3 10">Heme chaperone HemW</fullName>
    </recommendedName>
</protein>
<dbReference type="InterPro" id="IPR013785">
    <property type="entry name" value="Aldolase_TIM"/>
</dbReference>
<evidence type="ECO:0000256" key="7">
    <source>
        <dbReference type="ARBA" id="ARBA00023004"/>
    </source>
</evidence>
<comment type="function">
    <text evidence="10">Probably acts as a heme chaperone, transferring heme to an unknown acceptor. Binds one molecule of heme per monomer, possibly covalently. Binds 1 [4Fe-4S] cluster. The cluster is coordinated with 3 cysteines and an exchangeable S-adenosyl-L-methionine.</text>
</comment>
<dbReference type="GO" id="GO:0046872">
    <property type="term" value="F:metal ion binding"/>
    <property type="evidence" value="ECO:0007669"/>
    <property type="project" value="UniProtKB-UniRule"/>
</dbReference>
<evidence type="ECO:0000256" key="10">
    <source>
        <dbReference type="RuleBase" id="RU364116"/>
    </source>
</evidence>
<keyword evidence="4 10" id="KW-0349">Heme</keyword>
<comment type="cofactor">
    <cofactor evidence="1">
        <name>[4Fe-4S] cluster</name>
        <dbReference type="ChEBI" id="CHEBI:49883"/>
    </cofactor>
</comment>
<keyword evidence="10" id="KW-0963">Cytoplasm</keyword>
<dbReference type="PANTHER" id="PTHR13932:SF5">
    <property type="entry name" value="RADICAL S-ADENOSYL METHIONINE DOMAIN-CONTAINING PROTEIN 1, MITOCHONDRIAL"/>
    <property type="match status" value="1"/>
</dbReference>
<dbReference type="InterPro" id="IPR007197">
    <property type="entry name" value="rSAM"/>
</dbReference>
<evidence type="ECO:0000256" key="4">
    <source>
        <dbReference type="ARBA" id="ARBA00022617"/>
    </source>
</evidence>
<dbReference type="Pfam" id="PF04055">
    <property type="entry name" value="Radical_SAM"/>
    <property type="match status" value="1"/>
</dbReference>
<evidence type="ECO:0000256" key="5">
    <source>
        <dbReference type="ARBA" id="ARBA00022691"/>
    </source>
</evidence>
<comment type="caution">
    <text evidence="12">The sequence shown here is derived from an EMBL/GenBank/DDBJ whole genome shotgun (WGS) entry which is preliminary data.</text>
</comment>
<evidence type="ECO:0000259" key="11">
    <source>
        <dbReference type="PROSITE" id="PS51918"/>
    </source>
</evidence>
<dbReference type="SFLD" id="SFLDF00562">
    <property type="entry name" value="HemN-like__clustered_with_heat"/>
    <property type="match status" value="1"/>
</dbReference>
<dbReference type="NCBIfam" id="TIGR00539">
    <property type="entry name" value="hemN_rel"/>
    <property type="match status" value="1"/>
</dbReference>
<keyword evidence="10" id="KW-0004">4Fe-4S</keyword>
<keyword evidence="7 10" id="KW-0408">Iron</keyword>